<name>A0A9W6B2X5_9FLAO</name>
<proteinExistence type="predicted"/>
<protein>
    <submittedName>
        <fullName evidence="1">Uncharacterized protein</fullName>
    </submittedName>
</protein>
<comment type="caution">
    <text evidence="1">The sequence shown here is derived from an EMBL/GenBank/DDBJ whole genome shotgun (WGS) entry which is preliminary data.</text>
</comment>
<dbReference type="RefSeq" id="WP_281751779.1">
    <property type="nucleotide sequence ID" value="NZ_BRVP01000002.1"/>
</dbReference>
<keyword evidence="2" id="KW-1185">Reference proteome</keyword>
<gene>
    <name evidence="1" type="ORF">NBRC110019_03780</name>
</gene>
<evidence type="ECO:0000313" key="2">
    <source>
        <dbReference type="Proteomes" id="UP001143545"/>
    </source>
</evidence>
<reference evidence="1" key="1">
    <citation type="submission" date="2022-07" db="EMBL/GenBank/DDBJ databases">
        <title>Taxonomy of Novel Oxalotrophic and Methylotrophic Bacteria.</title>
        <authorList>
            <person name="Sahin N."/>
            <person name="Tani A."/>
        </authorList>
    </citation>
    <scope>NUCLEOTIDE SEQUENCE</scope>
    <source>
        <strain evidence="1">AM327</strain>
    </source>
</reference>
<organism evidence="1 2">
    <name type="scientific">Neptunitalea chrysea</name>
    <dbReference type="NCBI Taxonomy" id="1647581"/>
    <lineage>
        <taxon>Bacteria</taxon>
        <taxon>Pseudomonadati</taxon>
        <taxon>Bacteroidota</taxon>
        <taxon>Flavobacteriia</taxon>
        <taxon>Flavobacteriales</taxon>
        <taxon>Flavobacteriaceae</taxon>
        <taxon>Neptunitalea</taxon>
    </lineage>
</organism>
<dbReference type="AlphaFoldDB" id="A0A9W6B2X5"/>
<dbReference type="EMBL" id="BRVP01000002">
    <property type="protein sequence ID" value="GLB51339.1"/>
    <property type="molecule type" value="Genomic_DNA"/>
</dbReference>
<accession>A0A9W6B2X5</accession>
<dbReference type="Proteomes" id="UP001143545">
    <property type="component" value="Unassembled WGS sequence"/>
</dbReference>
<evidence type="ECO:0000313" key="1">
    <source>
        <dbReference type="EMBL" id="GLB51339.1"/>
    </source>
</evidence>
<sequence length="57" mass="6413">MTKPQTIEIFLPDRSPTSIREAEINNIAAATILGSSASGSTSWRYKNRKTFDELKRN</sequence>